<comment type="caution">
    <text evidence="2">The sequence shown here is derived from an EMBL/GenBank/DDBJ whole genome shotgun (WGS) entry which is preliminary data.</text>
</comment>
<gene>
    <name evidence="2" type="ORF">Pmani_028169</name>
</gene>
<feature type="compositionally biased region" description="Acidic residues" evidence="1">
    <location>
        <begin position="41"/>
        <end position="65"/>
    </location>
</feature>
<proteinExistence type="predicted"/>
<evidence type="ECO:0000313" key="2">
    <source>
        <dbReference type="EMBL" id="KAK4299557.1"/>
    </source>
</evidence>
<sequence length="78" mass="8871">MTTVHSASPLPLPLQQASLSRLNFQFLTDLSLSVEEKGVWESEEEEEGVWESEEEEEEKEGVWESEEGVCGRVRGWMG</sequence>
<protein>
    <submittedName>
        <fullName evidence="2">Uncharacterized protein</fullName>
    </submittedName>
</protein>
<dbReference type="Proteomes" id="UP001292094">
    <property type="component" value="Unassembled WGS sequence"/>
</dbReference>
<feature type="region of interest" description="Disordered" evidence="1">
    <location>
        <begin position="37"/>
        <end position="65"/>
    </location>
</feature>
<keyword evidence="3" id="KW-1185">Reference proteome</keyword>
<dbReference type="EMBL" id="JAWZYT010003215">
    <property type="protein sequence ID" value="KAK4299557.1"/>
    <property type="molecule type" value="Genomic_DNA"/>
</dbReference>
<reference evidence="2" key="1">
    <citation type="submission" date="2023-11" db="EMBL/GenBank/DDBJ databases">
        <title>Genome assemblies of two species of porcelain crab, Petrolisthes cinctipes and Petrolisthes manimaculis (Anomura: Porcellanidae).</title>
        <authorList>
            <person name="Angst P."/>
        </authorList>
    </citation>
    <scope>NUCLEOTIDE SEQUENCE</scope>
    <source>
        <strain evidence="2">PB745_02</strain>
        <tissue evidence="2">Gill</tissue>
    </source>
</reference>
<evidence type="ECO:0000313" key="3">
    <source>
        <dbReference type="Proteomes" id="UP001292094"/>
    </source>
</evidence>
<dbReference type="AlphaFoldDB" id="A0AAE1P2P0"/>
<organism evidence="2 3">
    <name type="scientific">Petrolisthes manimaculis</name>
    <dbReference type="NCBI Taxonomy" id="1843537"/>
    <lineage>
        <taxon>Eukaryota</taxon>
        <taxon>Metazoa</taxon>
        <taxon>Ecdysozoa</taxon>
        <taxon>Arthropoda</taxon>
        <taxon>Crustacea</taxon>
        <taxon>Multicrustacea</taxon>
        <taxon>Malacostraca</taxon>
        <taxon>Eumalacostraca</taxon>
        <taxon>Eucarida</taxon>
        <taxon>Decapoda</taxon>
        <taxon>Pleocyemata</taxon>
        <taxon>Anomura</taxon>
        <taxon>Galatheoidea</taxon>
        <taxon>Porcellanidae</taxon>
        <taxon>Petrolisthes</taxon>
    </lineage>
</organism>
<name>A0AAE1P2P0_9EUCA</name>
<evidence type="ECO:0000256" key="1">
    <source>
        <dbReference type="SAM" id="MobiDB-lite"/>
    </source>
</evidence>
<accession>A0AAE1P2P0</accession>